<dbReference type="RefSeq" id="WP_133994699.1">
    <property type="nucleotide sequence ID" value="NZ_SODV01000001.1"/>
</dbReference>
<feature type="signal peptide" evidence="1">
    <location>
        <begin position="1"/>
        <end position="24"/>
    </location>
</feature>
<evidence type="ECO:0000256" key="1">
    <source>
        <dbReference type="SAM" id="SignalP"/>
    </source>
</evidence>
<evidence type="ECO:0008006" key="4">
    <source>
        <dbReference type="Google" id="ProtNLM"/>
    </source>
</evidence>
<name>A0A4R8DXY4_9BACT</name>
<evidence type="ECO:0000313" key="2">
    <source>
        <dbReference type="EMBL" id="TDX02071.1"/>
    </source>
</evidence>
<dbReference type="InterPro" id="IPR036116">
    <property type="entry name" value="FN3_sf"/>
</dbReference>
<gene>
    <name evidence="2" type="ORF">EDB95_3120</name>
</gene>
<dbReference type="Proteomes" id="UP000294498">
    <property type="component" value="Unassembled WGS sequence"/>
</dbReference>
<sequence>MNKRLQCWMMVLMVALSAPPAVRAQLTMQPQLPSQGLIQQNQLWNIMVLNNGDAITGATIQLTFQEEGTGRKIFTAVTSPVYLARGASQLSVKDMGAVQYDYLSASYGSQGASAGLLPIGRFIVCYTLFEGTPKGSFMLAQDCLPLAVEPFSPLRLAYPADKSEVTTANPVFSWIPPAPANMFSNLNYKLIVAEVKPGQTATEALQRNAPLLVQVGIRDVAMTYPSTYTSLQPGKTYAWQVVAQNDNTYSSTTDPWSFSLRKDTLSVVLDWASYPHLQRGPAPNHFVVRQKMKFSYDNEANDSLLAANIYADRGQVLYTKNIVLKRGVNFIDLDLSNVRALTPGSGYVLEMVNGRKENWDLRFTYEPLQ</sequence>
<organism evidence="2 3">
    <name type="scientific">Dinghuibacter silviterrae</name>
    <dbReference type="NCBI Taxonomy" id="1539049"/>
    <lineage>
        <taxon>Bacteria</taxon>
        <taxon>Pseudomonadati</taxon>
        <taxon>Bacteroidota</taxon>
        <taxon>Chitinophagia</taxon>
        <taxon>Chitinophagales</taxon>
        <taxon>Chitinophagaceae</taxon>
        <taxon>Dinghuibacter</taxon>
    </lineage>
</organism>
<dbReference type="SUPFAM" id="SSF49265">
    <property type="entry name" value="Fibronectin type III"/>
    <property type="match status" value="1"/>
</dbReference>
<dbReference type="EMBL" id="SODV01000001">
    <property type="protein sequence ID" value="TDX02071.1"/>
    <property type="molecule type" value="Genomic_DNA"/>
</dbReference>
<evidence type="ECO:0000313" key="3">
    <source>
        <dbReference type="Proteomes" id="UP000294498"/>
    </source>
</evidence>
<keyword evidence="3" id="KW-1185">Reference proteome</keyword>
<proteinExistence type="predicted"/>
<dbReference type="AlphaFoldDB" id="A0A4R8DXY4"/>
<comment type="caution">
    <text evidence="2">The sequence shown here is derived from an EMBL/GenBank/DDBJ whole genome shotgun (WGS) entry which is preliminary data.</text>
</comment>
<dbReference type="OrthoDB" id="633506at2"/>
<dbReference type="Gene3D" id="2.60.40.10">
    <property type="entry name" value="Immunoglobulins"/>
    <property type="match status" value="1"/>
</dbReference>
<dbReference type="InterPro" id="IPR013783">
    <property type="entry name" value="Ig-like_fold"/>
</dbReference>
<feature type="chain" id="PRO_5020924730" description="Fibronectin type-III domain-containing protein" evidence="1">
    <location>
        <begin position="25"/>
        <end position="369"/>
    </location>
</feature>
<reference evidence="2 3" key="1">
    <citation type="submission" date="2019-03" db="EMBL/GenBank/DDBJ databases">
        <title>Genomic Encyclopedia of Type Strains, Phase IV (KMG-IV): sequencing the most valuable type-strain genomes for metagenomic binning, comparative biology and taxonomic classification.</title>
        <authorList>
            <person name="Goeker M."/>
        </authorList>
    </citation>
    <scope>NUCLEOTIDE SEQUENCE [LARGE SCALE GENOMIC DNA]</scope>
    <source>
        <strain evidence="2 3">DSM 100059</strain>
    </source>
</reference>
<protein>
    <recommendedName>
        <fullName evidence="4">Fibronectin type-III domain-containing protein</fullName>
    </recommendedName>
</protein>
<keyword evidence="1" id="KW-0732">Signal</keyword>
<accession>A0A4R8DXY4</accession>